<accession>A0AA41YIU2</accession>
<dbReference type="InterPro" id="IPR045526">
    <property type="entry name" value="DUF6471"/>
</dbReference>
<comment type="caution">
    <text evidence="2">The sequence shown here is derived from an EMBL/GenBank/DDBJ whole genome shotgun (WGS) entry which is preliminary data.</text>
</comment>
<dbReference type="EMBL" id="JAPDNT010000003">
    <property type="protein sequence ID" value="MCW3474419.1"/>
    <property type="molecule type" value="Genomic_DNA"/>
</dbReference>
<gene>
    <name evidence="2" type="ORF">OL599_07470</name>
</gene>
<proteinExistence type="predicted"/>
<dbReference type="Proteomes" id="UP001165679">
    <property type="component" value="Unassembled WGS sequence"/>
</dbReference>
<protein>
    <submittedName>
        <fullName evidence="2">DUF6471 domain-containing protein</fullName>
    </submittedName>
</protein>
<evidence type="ECO:0000259" key="1">
    <source>
        <dbReference type="Pfam" id="PF20075"/>
    </source>
</evidence>
<name>A0AA41YIU2_9PROT</name>
<feature type="domain" description="DUF6471" evidence="1">
    <location>
        <begin position="8"/>
        <end position="70"/>
    </location>
</feature>
<organism evidence="2 3">
    <name type="scientific">Limobrevibacterium gyesilva</name>
    <dbReference type="NCBI Taxonomy" id="2991712"/>
    <lineage>
        <taxon>Bacteria</taxon>
        <taxon>Pseudomonadati</taxon>
        <taxon>Pseudomonadota</taxon>
        <taxon>Alphaproteobacteria</taxon>
        <taxon>Acetobacterales</taxon>
        <taxon>Acetobacteraceae</taxon>
        <taxon>Limobrevibacterium</taxon>
    </lineage>
</organism>
<reference evidence="2" key="1">
    <citation type="submission" date="2022-09" db="EMBL/GenBank/DDBJ databases">
        <title>Rhodovastum sp. nov. RN2-1 isolated from soil in Seongnam, South Korea.</title>
        <authorList>
            <person name="Le N.T."/>
        </authorList>
    </citation>
    <scope>NUCLEOTIDE SEQUENCE</scope>
    <source>
        <strain evidence="2">RN2-1</strain>
    </source>
</reference>
<dbReference type="RefSeq" id="WP_264713047.1">
    <property type="nucleotide sequence ID" value="NZ_JAPDNT010000003.1"/>
</dbReference>
<dbReference type="Pfam" id="PF20075">
    <property type="entry name" value="DUF6471"/>
    <property type="match status" value="1"/>
</dbReference>
<dbReference type="AlphaFoldDB" id="A0AA41YIU2"/>
<keyword evidence="3" id="KW-1185">Reference proteome</keyword>
<reference evidence="2" key="2">
    <citation type="submission" date="2022-10" db="EMBL/GenBank/DDBJ databases">
        <authorList>
            <person name="Trinh H.N."/>
        </authorList>
    </citation>
    <scope>NUCLEOTIDE SEQUENCE</scope>
    <source>
        <strain evidence="2">RN2-1</strain>
    </source>
</reference>
<evidence type="ECO:0000313" key="3">
    <source>
        <dbReference type="Proteomes" id="UP001165679"/>
    </source>
</evidence>
<sequence length="78" mass="8817">MAGSSDRWADHAKRHLKAELKRADVGYAELARRLTEMGLPETEGSVTVKINRGAFPAWFLFAVMKAIGINVLRVEEWF</sequence>
<evidence type="ECO:0000313" key="2">
    <source>
        <dbReference type="EMBL" id="MCW3474419.1"/>
    </source>
</evidence>